<evidence type="ECO:0000313" key="2">
    <source>
        <dbReference type="EMBL" id="CAJ0575654.1"/>
    </source>
</evidence>
<protein>
    <submittedName>
        <fullName evidence="2">Uncharacterized protein</fullName>
    </submittedName>
</protein>
<dbReference type="PANTHER" id="PTHR37959:SF2">
    <property type="entry name" value="SECRETED PROTEIN"/>
    <property type="match status" value="1"/>
</dbReference>
<dbReference type="Proteomes" id="UP001177023">
    <property type="component" value="Unassembled WGS sequence"/>
</dbReference>
<dbReference type="AlphaFoldDB" id="A0AA36G4L6"/>
<evidence type="ECO:0000313" key="3">
    <source>
        <dbReference type="Proteomes" id="UP001177023"/>
    </source>
</evidence>
<accession>A0AA36G4L6</accession>
<keyword evidence="3" id="KW-1185">Reference proteome</keyword>
<sequence length="107" mass="11053">MYTKILLISAVVLAVSAQFNQNLPCGFTCSRNTQFLAQVDGSSGSVACSDGPIQTRCSGCCQARALQAGLSSDQVSGFASSDNRACVCCFQNNRCSGGGPIPTFTQG</sequence>
<reference evidence="2" key="1">
    <citation type="submission" date="2023-06" db="EMBL/GenBank/DDBJ databases">
        <authorList>
            <person name="Delattre M."/>
        </authorList>
    </citation>
    <scope>NUCLEOTIDE SEQUENCE</scope>
    <source>
        <strain evidence="2">AF72</strain>
    </source>
</reference>
<evidence type="ECO:0000256" key="1">
    <source>
        <dbReference type="SAM" id="SignalP"/>
    </source>
</evidence>
<feature type="chain" id="PRO_5041264127" evidence="1">
    <location>
        <begin position="18"/>
        <end position="107"/>
    </location>
</feature>
<proteinExistence type="predicted"/>
<feature type="signal peptide" evidence="1">
    <location>
        <begin position="1"/>
        <end position="17"/>
    </location>
</feature>
<name>A0AA36G4L6_9BILA</name>
<comment type="caution">
    <text evidence="2">The sequence shown here is derived from an EMBL/GenBank/DDBJ whole genome shotgun (WGS) entry which is preliminary data.</text>
</comment>
<gene>
    <name evidence="2" type="ORF">MSPICULIGERA_LOCUS13963</name>
</gene>
<feature type="non-terminal residue" evidence="2">
    <location>
        <position position="107"/>
    </location>
</feature>
<keyword evidence="1" id="KW-0732">Signal</keyword>
<organism evidence="2 3">
    <name type="scientific">Mesorhabditis spiculigera</name>
    <dbReference type="NCBI Taxonomy" id="96644"/>
    <lineage>
        <taxon>Eukaryota</taxon>
        <taxon>Metazoa</taxon>
        <taxon>Ecdysozoa</taxon>
        <taxon>Nematoda</taxon>
        <taxon>Chromadorea</taxon>
        <taxon>Rhabditida</taxon>
        <taxon>Rhabditina</taxon>
        <taxon>Rhabditomorpha</taxon>
        <taxon>Rhabditoidea</taxon>
        <taxon>Rhabditidae</taxon>
        <taxon>Mesorhabditinae</taxon>
        <taxon>Mesorhabditis</taxon>
    </lineage>
</organism>
<dbReference type="PANTHER" id="PTHR37959">
    <property type="entry name" value="PROTEIN CBG15758"/>
    <property type="match status" value="1"/>
</dbReference>
<dbReference type="EMBL" id="CATQJA010002640">
    <property type="protein sequence ID" value="CAJ0575654.1"/>
    <property type="molecule type" value="Genomic_DNA"/>
</dbReference>